<dbReference type="InterPro" id="IPR011762">
    <property type="entry name" value="COA_CT_N"/>
</dbReference>
<dbReference type="PANTHER" id="PTHR42995">
    <property type="entry name" value="ACETYL-COENZYME A CARBOXYLASE CARBOXYL TRANSFERASE SUBUNIT BETA, CHLOROPLASTIC"/>
    <property type="match status" value="1"/>
</dbReference>
<keyword evidence="4" id="KW-1185">Reference proteome</keyword>
<evidence type="ECO:0000313" key="3">
    <source>
        <dbReference type="EMBL" id="MFC6170574.1"/>
    </source>
</evidence>
<dbReference type="Proteomes" id="UP001596289">
    <property type="component" value="Unassembled WGS sequence"/>
</dbReference>
<dbReference type="RefSeq" id="WP_125552331.1">
    <property type="nucleotide sequence ID" value="NZ_JBHSSL010000047.1"/>
</dbReference>
<organism evidence="3 4">
    <name type="scientific">Loigolactobacillus jiayinensis</name>
    <dbReference type="NCBI Taxonomy" id="2486016"/>
    <lineage>
        <taxon>Bacteria</taxon>
        <taxon>Bacillati</taxon>
        <taxon>Bacillota</taxon>
        <taxon>Bacilli</taxon>
        <taxon>Lactobacillales</taxon>
        <taxon>Lactobacillaceae</taxon>
        <taxon>Loigolactobacillus</taxon>
    </lineage>
</organism>
<keyword evidence="1" id="KW-0808">Transferase</keyword>
<dbReference type="Gene3D" id="3.90.226.10">
    <property type="entry name" value="2-enoyl-CoA Hydratase, Chain A, domain 1"/>
    <property type="match status" value="1"/>
</dbReference>
<name>A0ABW1RHF7_9LACO</name>
<gene>
    <name evidence="3" type="ORF">ACFQGP_08300</name>
</gene>
<dbReference type="PRINTS" id="PR01070">
    <property type="entry name" value="ACCCTRFRASEB"/>
</dbReference>
<evidence type="ECO:0000313" key="4">
    <source>
        <dbReference type="Proteomes" id="UP001596289"/>
    </source>
</evidence>
<dbReference type="EMBL" id="JBHSSL010000047">
    <property type="protein sequence ID" value="MFC6170574.1"/>
    <property type="molecule type" value="Genomic_DNA"/>
</dbReference>
<feature type="domain" description="CoA carboxyltransferase N-terminal" evidence="2">
    <location>
        <begin position="1"/>
        <end position="110"/>
    </location>
</feature>
<protein>
    <recommendedName>
        <fullName evidence="2">CoA carboxyltransferase N-terminal domain-containing protein</fullName>
    </recommendedName>
</protein>
<sequence length="110" mass="12109">MANLIIKRAKIFKKQGNCLITVMCDPCMGGMLASIASIGNFCISEPKAQIGFAGLKVIEQTVGKKLDLNDQLAENVYRNGFLDDIVKREDITNWIERVSTMLKIGGTSNE</sequence>
<evidence type="ECO:0000256" key="1">
    <source>
        <dbReference type="ARBA" id="ARBA00022679"/>
    </source>
</evidence>
<dbReference type="PROSITE" id="PS50980">
    <property type="entry name" value="COA_CT_NTER"/>
    <property type="match status" value="1"/>
</dbReference>
<dbReference type="PANTHER" id="PTHR42995:SF1">
    <property type="entry name" value="MALONATE DECARBOXYLASE BETA SUBUNIT"/>
    <property type="match status" value="1"/>
</dbReference>
<accession>A0ABW1RHF7</accession>
<comment type="caution">
    <text evidence="3">The sequence shown here is derived from an EMBL/GenBank/DDBJ whole genome shotgun (WGS) entry which is preliminary data.</text>
</comment>
<proteinExistence type="predicted"/>
<reference evidence="4" key="1">
    <citation type="journal article" date="2019" name="Int. J. Syst. Evol. Microbiol.">
        <title>The Global Catalogue of Microorganisms (GCM) 10K type strain sequencing project: providing services to taxonomists for standard genome sequencing and annotation.</title>
        <authorList>
            <consortium name="The Broad Institute Genomics Platform"/>
            <consortium name="The Broad Institute Genome Sequencing Center for Infectious Disease"/>
            <person name="Wu L."/>
            <person name="Ma J."/>
        </authorList>
    </citation>
    <scope>NUCLEOTIDE SEQUENCE [LARGE SCALE GENOMIC DNA]</scope>
    <source>
        <strain evidence="4">CCM 8904</strain>
    </source>
</reference>
<dbReference type="InterPro" id="IPR029045">
    <property type="entry name" value="ClpP/crotonase-like_dom_sf"/>
</dbReference>
<dbReference type="SUPFAM" id="SSF52096">
    <property type="entry name" value="ClpP/crotonase"/>
    <property type="match status" value="1"/>
</dbReference>
<evidence type="ECO:0000259" key="2">
    <source>
        <dbReference type="PROSITE" id="PS50980"/>
    </source>
</evidence>
<dbReference type="InterPro" id="IPR000438">
    <property type="entry name" value="Acetyl_CoA_COase_Trfase_b_su"/>
</dbReference>